<dbReference type="Pfam" id="PF21789">
    <property type="entry name" value="TNP-like_RNaseH_C"/>
    <property type="match status" value="1"/>
</dbReference>
<comment type="caution">
    <text evidence="3">The sequence shown here is derived from an EMBL/GenBank/DDBJ whole genome shotgun (WGS) entry which is preliminary data.</text>
</comment>
<proteinExistence type="predicted"/>
<accession>A0ABD0W7A5</accession>
<dbReference type="EMBL" id="JAGEUA010000009">
    <property type="protein sequence ID" value="KAL0967065.1"/>
    <property type="molecule type" value="Genomic_DNA"/>
</dbReference>
<sequence>MIFNIFKVSINRLSLWFHIVSVGILKFLFCILKVSICDWFCHQHRLLHHDDMIPELLEGQRCVCTYRFSQDHLELFFNSIRASGGWNNNPTVAHFQSYFGRLWSLWHCSREDRQRSSTG</sequence>
<dbReference type="AlphaFoldDB" id="A0ABD0W7A5"/>
<dbReference type="InterPro" id="IPR048367">
    <property type="entry name" value="TNP-like_RNaseH_C"/>
</dbReference>
<gene>
    <name evidence="3" type="ORF">UPYG_G00304160</name>
</gene>
<evidence type="ECO:0000313" key="3">
    <source>
        <dbReference type="EMBL" id="KAL0967065.1"/>
    </source>
</evidence>
<evidence type="ECO:0000313" key="4">
    <source>
        <dbReference type="Proteomes" id="UP001557470"/>
    </source>
</evidence>
<evidence type="ECO:0000256" key="1">
    <source>
        <dbReference type="SAM" id="Phobius"/>
    </source>
</evidence>
<protein>
    <recommendedName>
        <fullName evidence="2">Transposable element P transposase-like RNase H C-terminal domain-containing protein</fullName>
    </recommendedName>
</protein>
<reference evidence="3 4" key="1">
    <citation type="submission" date="2024-06" db="EMBL/GenBank/DDBJ databases">
        <authorList>
            <person name="Pan Q."/>
            <person name="Wen M."/>
            <person name="Jouanno E."/>
            <person name="Zahm M."/>
            <person name="Klopp C."/>
            <person name="Cabau C."/>
            <person name="Louis A."/>
            <person name="Berthelot C."/>
            <person name="Parey E."/>
            <person name="Roest Crollius H."/>
            <person name="Montfort J."/>
            <person name="Robinson-Rechavi M."/>
            <person name="Bouchez O."/>
            <person name="Lampietro C."/>
            <person name="Lopez Roques C."/>
            <person name="Donnadieu C."/>
            <person name="Postlethwait J."/>
            <person name="Bobe J."/>
            <person name="Verreycken H."/>
            <person name="Guiguen Y."/>
        </authorList>
    </citation>
    <scope>NUCLEOTIDE SEQUENCE [LARGE SCALE GENOMIC DNA]</scope>
    <source>
        <strain evidence="3">Up_M1</strain>
        <tissue evidence="3">Testis</tissue>
    </source>
</reference>
<dbReference type="Proteomes" id="UP001557470">
    <property type="component" value="Unassembled WGS sequence"/>
</dbReference>
<keyword evidence="4" id="KW-1185">Reference proteome</keyword>
<dbReference type="PANTHER" id="PTHR47577:SF2">
    <property type="entry name" value="THAP DOMAIN CONTAINING 9"/>
    <property type="match status" value="1"/>
</dbReference>
<evidence type="ECO:0000259" key="2">
    <source>
        <dbReference type="Pfam" id="PF21789"/>
    </source>
</evidence>
<feature type="transmembrane region" description="Helical" evidence="1">
    <location>
        <begin position="15"/>
        <end position="36"/>
    </location>
</feature>
<keyword evidence="1" id="KW-1133">Transmembrane helix</keyword>
<name>A0ABD0W7A5_UMBPY</name>
<organism evidence="3 4">
    <name type="scientific">Umbra pygmaea</name>
    <name type="common">Eastern mudminnow</name>
    <dbReference type="NCBI Taxonomy" id="75934"/>
    <lineage>
        <taxon>Eukaryota</taxon>
        <taxon>Metazoa</taxon>
        <taxon>Chordata</taxon>
        <taxon>Craniata</taxon>
        <taxon>Vertebrata</taxon>
        <taxon>Euteleostomi</taxon>
        <taxon>Actinopterygii</taxon>
        <taxon>Neopterygii</taxon>
        <taxon>Teleostei</taxon>
        <taxon>Protacanthopterygii</taxon>
        <taxon>Esociformes</taxon>
        <taxon>Umbridae</taxon>
        <taxon>Umbra</taxon>
    </lineage>
</organism>
<dbReference type="PANTHER" id="PTHR47577">
    <property type="entry name" value="THAP DOMAIN-CONTAINING PROTEIN 6"/>
    <property type="match status" value="1"/>
</dbReference>
<feature type="domain" description="Transposable element P transposase-like RNase H C-terminal" evidence="2">
    <location>
        <begin position="66"/>
        <end position="99"/>
    </location>
</feature>
<keyword evidence="1" id="KW-0812">Transmembrane</keyword>
<keyword evidence="1" id="KW-0472">Membrane</keyword>